<gene>
    <name evidence="2" type="ORF">LMG29660_02210</name>
</gene>
<sequence>MESAREALREFPLAKAGLIERDIIPLGALLGWEALFAGATRDVHGRRRDANTPRGPGAGEIRHNGRRLRHP</sequence>
<dbReference type="EMBL" id="CADIKG010000003">
    <property type="protein sequence ID" value="CAB3753768.1"/>
    <property type="molecule type" value="Genomic_DNA"/>
</dbReference>
<dbReference type="Proteomes" id="UP000494135">
    <property type="component" value="Unassembled WGS sequence"/>
</dbReference>
<reference evidence="2 3" key="1">
    <citation type="submission" date="2020-04" db="EMBL/GenBank/DDBJ databases">
        <authorList>
            <person name="De Canck E."/>
        </authorList>
    </citation>
    <scope>NUCLEOTIDE SEQUENCE [LARGE SCALE GENOMIC DNA]</scope>
    <source>
        <strain evidence="2 3">LMG 29660</strain>
    </source>
</reference>
<protein>
    <submittedName>
        <fullName evidence="2">Uncharacterized protein</fullName>
    </submittedName>
</protein>
<accession>A0A6J5DI15</accession>
<feature type="region of interest" description="Disordered" evidence="1">
    <location>
        <begin position="42"/>
        <end position="71"/>
    </location>
</feature>
<organism evidence="2 3">
    <name type="scientific">Burkholderia puraquae</name>
    <dbReference type="NCBI Taxonomy" id="1904757"/>
    <lineage>
        <taxon>Bacteria</taxon>
        <taxon>Pseudomonadati</taxon>
        <taxon>Pseudomonadota</taxon>
        <taxon>Betaproteobacteria</taxon>
        <taxon>Burkholderiales</taxon>
        <taxon>Burkholderiaceae</taxon>
        <taxon>Burkholderia</taxon>
        <taxon>Burkholderia cepacia complex</taxon>
    </lineage>
</organism>
<evidence type="ECO:0000313" key="3">
    <source>
        <dbReference type="Proteomes" id="UP000494135"/>
    </source>
</evidence>
<dbReference type="AlphaFoldDB" id="A0A6J5DI15"/>
<proteinExistence type="predicted"/>
<evidence type="ECO:0000256" key="1">
    <source>
        <dbReference type="SAM" id="MobiDB-lite"/>
    </source>
</evidence>
<evidence type="ECO:0000313" key="2">
    <source>
        <dbReference type="EMBL" id="CAB3753768.1"/>
    </source>
</evidence>
<name>A0A6J5DI15_9BURK</name>